<reference evidence="1" key="1">
    <citation type="submission" date="2023-04" db="EMBL/GenBank/DDBJ databases">
        <title>Draft Genome sequencing of Naganishia species isolated from polar environments using Oxford Nanopore Technology.</title>
        <authorList>
            <person name="Leo P."/>
            <person name="Venkateswaran K."/>
        </authorList>
    </citation>
    <scope>NUCLEOTIDE SEQUENCE</scope>
    <source>
        <strain evidence="1">MNA-CCFEE 5262</strain>
    </source>
</reference>
<dbReference type="Proteomes" id="UP001230649">
    <property type="component" value="Unassembled WGS sequence"/>
</dbReference>
<evidence type="ECO:0000313" key="1">
    <source>
        <dbReference type="EMBL" id="KAJ9099028.1"/>
    </source>
</evidence>
<comment type="caution">
    <text evidence="1">The sequence shown here is derived from an EMBL/GenBank/DDBJ whole genome shotgun (WGS) entry which is preliminary data.</text>
</comment>
<organism evidence="1 2">
    <name type="scientific">Naganishia adeliensis</name>
    <dbReference type="NCBI Taxonomy" id="92952"/>
    <lineage>
        <taxon>Eukaryota</taxon>
        <taxon>Fungi</taxon>
        <taxon>Dikarya</taxon>
        <taxon>Basidiomycota</taxon>
        <taxon>Agaricomycotina</taxon>
        <taxon>Tremellomycetes</taxon>
        <taxon>Filobasidiales</taxon>
        <taxon>Filobasidiaceae</taxon>
        <taxon>Naganishia</taxon>
    </lineage>
</organism>
<protein>
    <submittedName>
        <fullName evidence="1">Uncharacterized protein</fullName>
    </submittedName>
</protein>
<evidence type="ECO:0000313" key="2">
    <source>
        <dbReference type="Proteomes" id="UP001230649"/>
    </source>
</evidence>
<keyword evidence="2" id="KW-1185">Reference proteome</keyword>
<name>A0ACC2VIR7_9TREE</name>
<sequence length="98" mass="11442">MNLEGDLMSKKFLDKVTENILQPESEARRITLDNPVRQLIKNHCKYGHRLYLKAQSGSVELDEPSRERAEVLARRDDLNKVKNRQSKRTNAPFISTKY</sequence>
<proteinExistence type="predicted"/>
<accession>A0ACC2VIR7</accession>
<dbReference type="EMBL" id="JASBWS010000086">
    <property type="protein sequence ID" value="KAJ9099028.1"/>
    <property type="molecule type" value="Genomic_DNA"/>
</dbReference>
<gene>
    <name evidence="1" type="ORF">QFC20_005785</name>
</gene>